<dbReference type="InterPro" id="IPR016181">
    <property type="entry name" value="Acyl_CoA_acyltransferase"/>
</dbReference>
<name>A0A433SD29_9BURK</name>
<dbReference type="OrthoDB" id="336415at2"/>
<sequence length="156" mass="17234">MGVGLKLGLEIQALTQAHLQAIVLQPEQEAMREALDSGAFYASMAASPLPAYALLHEGEVMGCYGTFLLWQGRGMVWALLSRHAGRCMRAGCRIAKGYIGSVPLTRLEAYVRTDFKAGNQWVRLLGFTREGTMRRFFANGADAYMYARVHEVECAV</sequence>
<comment type="caution">
    <text evidence="1">The sequence shown here is derived from an EMBL/GenBank/DDBJ whole genome shotgun (WGS) entry which is preliminary data.</text>
</comment>
<evidence type="ECO:0008006" key="3">
    <source>
        <dbReference type="Google" id="ProtNLM"/>
    </source>
</evidence>
<keyword evidence="2" id="KW-1185">Reference proteome</keyword>
<organism evidence="1 2">
    <name type="scientific">Saezia sanguinis</name>
    <dbReference type="NCBI Taxonomy" id="1965230"/>
    <lineage>
        <taxon>Bacteria</taxon>
        <taxon>Pseudomonadati</taxon>
        <taxon>Pseudomonadota</taxon>
        <taxon>Betaproteobacteria</taxon>
        <taxon>Burkholderiales</taxon>
        <taxon>Saeziaceae</taxon>
        <taxon>Saezia</taxon>
    </lineage>
</organism>
<dbReference type="Proteomes" id="UP000286947">
    <property type="component" value="Unassembled WGS sequence"/>
</dbReference>
<gene>
    <name evidence="1" type="ORF">CUZ56_01866</name>
</gene>
<evidence type="ECO:0000313" key="2">
    <source>
        <dbReference type="Proteomes" id="UP000286947"/>
    </source>
</evidence>
<dbReference type="RefSeq" id="WP_126980067.1">
    <property type="nucleotide sequence ID" value="NZ_CAWUGC010000015.1"/>
</dbReference>
<reference evidence="1 2" key="1">
    <citation type="submission" date="2018-01" db="EMBL/GenBank/DDBJ databases">
        <title>Saezia sanguinis gen. nov., sp. nov., in the order Burkholderiales isolated from human blood.</title>
        <authorList>
            <person name="Medina-Pascual M.J."/>
            <person name="Valdezate S."/>
            <person name="Monzon S."/>
            <person name="Cuesta I."/>
            <person name="Carrasco G."/>
            <person name="Villalon P."/>
            <person name="Saez-Nieto J.A."/>
        </authorList>
    </citation>
    <scope>NUCLEOTIDE SEQUENCE [LARGE SCALE GENOMIC DNA]</scope>
    <source>
        <strain evidence="1 2">CNM695-12</strain>
    </source>
</reference>
<dbReference type="AlphaFoldDB" id="A0A433SD29"/>
<protein>
    <recommendedName>
        <fullName evidence="3">N-acetyltransferase domain-containing protein</fullName>
    </recommendedName>
</protein>
<accession>A0A433SD29</accession>
<dbReference type="EMBL" id="PQSP01000004">
    <property type="protein sequence ID" value="RUS66586.1"/>
    <property type="molecule type" value="Genomic_DNA"/>
</dbReference>
<proteinExistence type="predicted"/>
<evidence type="ECO:0000313" key="1">
    <source>
        <dbReference type="EMBL" id="RUS66586.1"/>
    </source>
</evidence>
<dbReference type="SUPFAM" id="SSF55729">
    <property type="entry name" value="Acyl-CoA N-acyltransferases (Nat)"/>
    <property type="match status" value="1"/>
</dbReference>